<dbReference type="Proteomes" id="UP000242913">
    <property type="component" value="Unassembled WGS sequence"/>
</dbReference>
<proteinExistence type="predicted"/>
<dbReference type="OrthoDB" id="5868596at2759"/>
<feature type="compositionally biased region" description="Acidic residues" evidence="1">
    <location>
        <begin position="118"/>
        <end position="133"/>
    </location>
</feature>
<keyword evidence="3" id="KW-1185">Reference proteome</keyword>
<feature type="region of interest" description="Disordered" evidence="1">
    <location>
        <begin position="116"/>
        <end position="139"/>
    </location>
</feature>
<dbReference type="EMBL" id="KZ269978">
    <property type="protein sequence ID" value="OZC12338.1"/>
    <property type="molecule type" value="Genomic_DNA"/>
</dbReference>
<protein>
    <submittedName>
        <fullName evidence="2">Uncharacterized protein</fullName>
    </submittedName>
</protein>
<evidence type="ECO:0000256" key="1">
    <source>
        <dbReference type="SAM" id="MobiDB-lite"/>
    </source>
</evidence>
<evidence type="ECO:0000313" key="2">
    <source>
        <dbReference type="EMBL" id="OZC12338.1"/>
    </source>
</evidence>
<name>A0A238C5V0_9BILA</name>
<gene>
    <name evidence="2" type="ORF">X798_00860</name>
</gene>
<organism evidence="2 3">
    <name type="scientific">Onchocerca flexuosa</name>
    <dbReference type="NCBI Taxonomy" id="387005"/>
    <lineage>
        <taxon>Eukaryota</taxon>
        <taxon>Metazoa</taxon>
        <taxon>Ecdysozoa</taxon>
        <taxon>Nematoda</taxon>
        <taxon>Chromadorea</taxon>
        <taxon>Rhabditida</taxon>
        <taxon>Spirurina</taxon>
        <taxon>Spiruromorpha</taxon>
        <taxon>Filarioidea</taxon>
        <taxon>Onchocercidae</taxon>
        <taxon>Onchocerca</taxon>
    </lineage>
</organism>
<sequence>MAFKLGDELMHMIGDFANMNRSPDFKVKTNNENPQKAPKPRTERIHSINLAVGVSDEPPPFNGPNIGIRRQSSDKTLQATQPINQRTFSAPVHMKDDIEQIRKKYGKFALVKDKNNGMEEESNLEVLPEEETDSPLSTPIDATESTIIHKEASTVSDDNDNTSINATILSPVLLHTKIINNVGHRGSIVLIDE</sequence>
<evidence type="ECO:0000313" key="3">
    <source>
        <dbReference type="Proteomes" id="UP000242913"/>
    </source>
</evidence>
<reference evidence="2 3" key="1">
    <citation type="submission" date="2015-12" db="EMBL/GenBank/DDBJ databases">
        <title>Draft genome of the nematode, Onchocerca flexuosa.</title>
        <authorList>
            <person name="Mitreva M."/>
        </authorList>
    </citation>
    <scope>NUCLEOTIDE SEQUENCE [LARGE SCALE GENOMIC DNA]</scope>
    <source>
        <strain evidence="2">Red Deer</strain>
    </source>
</reference>
<accession>A0A238C5V0</accession>
<dbReference type="AlphaFoldDB" id="A0A238C5V0"/>